<dbReference type="PANTHER" id="PTHR40070:SF1">
    <property type="entry name" value="UPF0478 PROTEIN YTXG"/>
    <property type="match status" value="1"/>
</dbReference>
<dbReference type="EMBL" id="JBHTLU010000042">
    <property type="protein sequence ID" value="MFD1224158.1"/>
    <property type="molecule type" value="Genomic_DNA"/>
</dbReference>
<dbReference type="PANTHER" id="PTHR40070">
    <property type="entry name" value="UPF0478 PROTEIN YTXG"/>
    <property type="match status" value="1"/>
</dbReference>
<evidence type="ECO:0000256" key="1">
    <source>
        <dbReference type="SAM" id="Coils"/>
    </source>
</evidence>
<organism evidence="2 3">
    <name type="scientific">Paenibacillus vulneris</name>
    <dbReference type="NCBI Taxonomy" id="1133364"/>
    <lineage>
        <taxon>Bacteria</taxon>
        <taxon>Bacillati</taxon>
        <taxon>Bacillota</taxon>
        <taxon>Bacilli</taxon>
        <taxon>Bacillales</taxon>
        <taxon>Paenibacillaceae</taxon>
        <taxon>Paenibacillus</taxon>
    </lineage>
</organism>
<evidence type="ECO:0000313" key="2">
    <source>
        <dbReference type="EMBL" id="MFD1224158.1"/>
    </source>
</evidence>
<keyword evidence="3" id="KW-1185">Reference proteome</keyword>
<dbReference type="Pfam" id="PF06103">
    <property type="entry name" value="DUF948"/>
    <property type="match status" value="1"/>
</dbReference>
<dbReference type="RefSeq" id="WP_079914089.1">
    <property type="nucleotide sequence ID" value="NZ_BAABJG010000036.1"/>
</dbReference>
<feature type="coiled-coil region" evidence="1">
    <location>
        <begin position="32"/>
        <end position="59"/>
    </location>
</feature>
<accession>A0ABW3UTV0</accession>
<dbReference type="Proteomes" id="UP001597180">
    <property type="component" value="Unassembled WGS sequence"/>
</dbReference>
<reference evidence="3" key="1">
    <citation type="journal article" date="2019" name="Int. J. Syst. Evol. Microbiol.">
        <title>The Global Catalogue of Microorganisms (GCM) 10K type strain sequencing project: providing services to taxonomists for standard genome sequencing and annotation.</title>
        <authorList>
            <consortium name="The Broad Institute Genomics Platform"/>
            <consortium name="The Broad Institute Genome Sequencing Center for Infectious Disease"/>
            <person name="Wu L."/>
            <person name="Ma J."/>
        </authorList>
    </citation>
    <scope>NUCLEOTIDE SEQUENCE [LARGE SCALE GENOMIC DNA]</scope>
    <source>
        <strain evidence="3">CCUG 53270</strain>
    </source>
</reference>
<evidence type="ECO:0000313" key="3">
    <source>
        <dbReference type="Proteomes" id="UP001597180"/>
    </source>
</evidence>
<proteinExistence type="predicted"/>
<gene>
    <name evidence="2" type="ORF">ACFQ4B_29030</name>
</gene>
<dbReference type="InterPro" id="IPR009293">
    <property type="entry name" value="UPF0478"/>
</dbReference>
<sequence length="147" mass="15956">MIIQISVAVIAIAFVVLVVFLITTLRSVTSLLGQTNTTIRELQNEVKNMTQEASELLGHTNEVTMDILQKLHALEPVFDSVKLAGEAVEEVTSSVKQASAAAARTIKEKVTEEACRPMAGTIAKALQLAPVVLEAWHQIKRRQSPAP</sequence>
<comment type="caution">
    <text evidence="2">The sequence shown here is derived from an EMBL/GenBank/DDBJ whole genome shotgun (WGS) entry which is preliminary data.</text>
</comment>
<name>A0ABW3UTV0_9BACL</name>
<protein>
    <submittedName>
        <fullName evidence="2">DUF948 domain-containing protein</fullName>
    </submittedName>
</protein>
<keyword evidence="1" id="KW-0175">Coiled coil</keyword>